<dbReference type="EMBL" id="JPHZ01000007">
    <property type="protein sequence ID" value="KLT91550.1"/>
    <property type="molecule type" value="Genomic_DNA"/>
</dbReference>
<sequence length="313" mass="35721">MKEIMHNGYKEFLVSFDEFKEVLKPENKMKLAEKTGSANHNFIYRGQSNSTHELVPSLYRNVFAHSTLSNSYNDLCFLQLTYLKTFVKGCDINAVSIPNDSYIFRTETLNECHDKVFLNPSSWPQRQLFELLAFAQHYGYPTELLDWSYNPLVAMYFAATGVINGSSNLEDSFSIWVIDTEKKNLLNSSDKLNFEIIDVPRAHNINISSQEGCFTLVRQTLDARANLTHQSFKITELKLISDLMHEKQVSGLFKFTIKNSEVLKVLEFCEDYSINAAKLFRGPYGAAKYATESISAAKFASKHNLQIRGCIPI</sequence>
<comment type="caution">
    <text evidence="2">The sequence shown here is derived from an EMBL/GenBank/DDBJ whole genome shotgun (WGS) entry which is preliminary data.</text>
</comment>
<feature type="domain" description="FRG" evidence="1">
    <location>
        <begin position="38"/>
        <end position="175"/>
    </location>
</feature>
<evidence type="ECO:0000259" key="1">
    <source>
        <dbReference type="SMART" id="SM00901"/>
    </source>
</evidence>
<dbReference type="PATRIC" id="fig|1409923.3.peg.819"/>
<evidence type="ECO:0000313" key="3">
    <source>
        <dbReference type="Proteomes" id="UP000036122"/>
    </source>
</evidence>
<accession>A0A0J1ABD6</accession>
<organism evidence="2 3">
    <name type="scientific">Acinetobacter baumannii MRSN 3527</name>
    <dbReference type="NCBI Taxonomy" id="1409923"/>
    <lineage>
        <taxon>Bacteria</taxon>
        <taxon>Pseudomonadati</taxon>
        <taxon>Pseudomonadota</taxon>
        <taxon>Gammaproteobacteria</taxon>
        <taxon>Moraxellales</taxon>
        <taxon>Moraxellaceae</taxon>
        <taxon>Acinetobacter</taxon>
        <taxon>Acinetobacter calcoaceticus/baumannii complex</taxon>
    </lineage>
</organism>
<dbReference type="InterPro" id="IPR014966">
    <property type="entry name" value="FRG-dom"/>
</dbReference>
<evidence type="ECO:0000313" key="2">
    <source>
        <dbReference type="EMBL" id="KLT91550.1"/>
    </source>
</evidence>
<dbReference type="SMART" id="SM00901">
    <property type="entry name" value="FRG"/>
    <property type="match status" value="1"/>
</dbReference>
<dbReference type="Pfam" id="PF08867">
    <property type="entry name" value="FRG"/>
    <property type="match status" value="1"/>
</dbReference>
<name>A0A0J1ABD6_ACIBA</name>
<dbReference type="AlphaFoldDB" id="A0A0J1ABD6"/>
<proteinExistence type="predicted"/>
<gene>
    <name evidence="2" type="ORF">T630_2666</name>
</gene>
<protein>
    <submittedName>
        <fullName evidence="2">FRG domain protein</fullName>
    </submittedName>
</protein>
<dbReference type="Proteomes" id="UP000036122">
    <property type="component" value="Unassembled WGS sequence"/>
</dbReference>
<reference evidence="2 3" key="1">
    <citation type="submission" date="2014-07" db="EMBL/GenBank/DDBJ databases">
        <authorList>
            <person name="Harkins D.M."/>
            <person name="Lesho E."/>
            <person name="Waterman P.E."/>
            <person name="Chan A."/>
            <person name="Fouts D.E."/>
        </authorList>
    </citation>
    <scope>NUCLEOTIDE SEQUENCE [LARGE SCALE GENOMIC DNA]</scope>
    <source>
        <strain evidence="2 3">MRSN 3527</strain>
    </source>
</reference>
<dbReference type="RefSeq" id="WP_002119058.1">
    <property type="nucleotide sequence ID" value="NZ_JPHZ01000007.1"/>
</dbReference>